<reference evidence="3" key="1">
    <citation type="submission" date="2016-10" db="EMBL/GenBank/DDBJ databases">
        <authorList>
            <person name="Varghese N."/>
            <person name="Submissions S."/>
        </authorList>
    </citation>
    <scope>NUCLEOTIDE SEQUENCE [LARGE SCALE GENOMIC DNA]</scope>
    <source>
        <strain evidence="3">LMG 26383,CCUG 61248,R- 45681</strain>
    </source>
</reference>
<dbReference type="GO" id="GO:0016034">
    <property type="term" value="F:maleylacetoacetate isomerase activity"/>
    <property type="evidence" value="ECO:0007669"/>
    <property type="project" value="TreeGrafter"/>
</dbReference>
<evidence type="ECO:0000259" key="1">
    <source>
        <dbReference type="PROSITE" id="PS50404"/>
    </source>
</evidence>
<evidence type="ECO:0000313" key="2">
    <source>
        <dbReference type="EMBL" id="SEK53058.1"/>
    </source>
</evidence>
<dbReference type="SUPFAM" id="SSF47616">
    <property type="entry name" value="GST C-terminal domain-like"/>
    <property type="match status" value="1"/>
</dbReference>
<dbReference type="PANTHER" id="PTHR42673">
    <property type="entry name" value="MALEYLACETOACETATE ISOMERASE"/>
    <property type="match status" value="1"/>
</dbReference>
<name>A0A1H7HSB1_9HYPH</name>
<keyword evidence="3" id="KW-1185">Reference proteome</keyword>
<evidence type="ECO:0000313" key="3">
    <source>
        <dbReference type="Proteomes" id="UP000199664"/>
    </source>
</evidence>
<dbReference type="GO" id="GO:0006559">
    <property type="term" value="P:L-phenylalanine catabolic process"/>
    <property type="evidence" value="ECO:0007669"/>
    <property type="project" value="TreeGrafter"/>
</dbReference>
<dbReference type="GO" id="GO:0006749">
    <property type="term" value="P:glutathione metabolic process"/>
    <property type="evidence" value="ECO:0007669"/>
    <property type="project" value="TreeGrafter"/>
</dbReference>
<dbReference type="Proteomes" id="UP000199664">
    <property type="component" value="Unassembled WGS sequence"/>
</dbReference>
<dbReference type="EMBL" id="FOAN01000001">
    <property type="protein sequence ID" value="SEK53058.1"/>
    <property type="molecule type" value="Genomic_DNA"/>
</dbReference>
<feature type="domain" description="GST N-terminal" evidence="1">
    <location>
        <begin position="1"/>
        <end position="78"/>
    </location>
</feature>
<dbReference type="Gene3D" id="1.20.1050.10">
    <property type="match status" value="1"/>
</dbReference>
<dbReference type="PANTHER" id="PTHR42673:SF21">
    <property type="entry name" value="GLUTATHIONE S-TRANSFERASE YFCF"/>
    <property type="match status" value="1"/>
</dbReference>
<dbReference type="InterPro" id="IPR036282">
    <property type="entry name" value="Glutathione-S-Trfase_C_sf"/>
</dbReference>
<dbReference type="CDD" id="cd00570">
    <property type="entry name" value="GST_N_family"/>
    <property type="match status" value="1"/>
</dbReference>
<dbReference type="OrthoDB" id="9795329at2"/>
<dbReference type="Pfam" id="PF13417">
    <property type="entry name" value="GST_N_3"/>
    <property type="match status" value="1"/>
</dbReference>
<dbReference type="SUPFAM" id="SSF52833">
    <property type="entry name" value="Thioredoxin-like"/>
    <property type="match status" value="1"/>
</dbReference>
<accession>A0A1H7HSB1</accession>
<dbReference type="InterPro" id="IPR004045">
    <property type="entry name" value="Glutathione_S-Trfase_N"/>
</dbReference>
<dbReference type="GO" id="GO:0004364">
    <property type="term" value="F:glutathione transferase activity"/>
    <property type="evidence" value="ECO:0007669"/>
    <property type="project" value="TreeGrafter"/>
</dbReference>
<dbReference type="STRING" id="1036779.SAMN04515666_101744"/>
<sequence length="205" mass="22978">MILIGQYDSPFVRRVGIALTLYELPFEHRPWSVFGDGDRIAPLNPLVRVPTFELDDGLVLVESHAILDYLDGFVPPELALFPRTEPGRHRALRVAALAIGLAEKAVSLFYELRLHDQVSEVWAGRCRSQILGVLAALERERAERNGDWWFDDRIGHADACALRFAGEAHPDLVVLRDHPALEAHSARCEALDVFKTISQPFIPPA</sequence>
<gene>
    <name evidence="2" type="ORF">SAMN04515666_101744</name>
</gene>
<keyword evidence="2" id="KW-0808">Transferase</keyword>
<dbReference type="AlphaFoldDB" id="A0A1H7HSB1"/>
<dbReference type="Gene3D" id="3.40.30.10">
    <property type="entry name" value="Glutaredoxin"/>
    <property type="match status" value="1"/>
</dbReference>
<proteinExistence type="predicted"/>
<organism evidence="2 3">
    <name type="scientific">Bosea lupini</name>
    <dbReference type="NCBI Taxonomy" id="1036779"/>
    <lineage>
        <taxon>Bacteria</taxon>
        <taxon>Pseudomonadati</taxon>
        <taxon>Pseudomonadota</taxon>
        <taxon>Alphaproteobacteria</taxon>
        <taxon>Hyphomicrobiales</taxon>
        <taxon>Boseaceae</taxon>
        <taxon>Bosea</taxon>
    </lineage>
</organism>
<dbReference type="InterPro" id="IPR036249">
    <property type="entry name" value="Thioredoxin-like_sf"/>
</dbReference>
<dbReference type="RefSeq" id="WP_091829830.1">
    <property type="nucleotide sequence ID" value="NZ_FOAN01000001.1"/>
</dbReference>
<protein>
    <submittedName>
        <fullName evidence="2">Glutathione S-transferase</fullName>
    </submittedName>
</protein>
<dbReference type="PROSITE" id="PS50404">
    <property type="entry name" value="GST_NTER"/>
    <property type="match status" value="1"/>
</dbReference>